<dbReference type="PROSITE" id="PS50826">
    <property type="entry name" value="RUN"/>
    <property type="match status" value="2"/>
</dbReference>
<feature type="region of interest" description="Disordered" evidence="6">
    <location>
        <begin position="841"/>
        <end position="867"/>
    </location>
</feature>
<dbReference type="Proteomes" id="UP001497525">
    <property type="component" value="Unassembled WGS sequence"/>
</dbReference>
<evidence type="ECO:0000256" key="2">
    <source>
        <dbReference type="ARBA" id="ARBA00006664"/>
    </source>
</evidence>
<dbReference type="SMART" id="SM00593">
    <property type="entry name" value="RUN"/>
    <property type="match status" value="2"/>
</dbReference>
<organism evidence="10 11">
    <name type="scientific">Calicophoron daubneyi</name>
    <name type="common">Rumen fluke</name>
    <name type="synonym">Paramphistomum daubneyi</name>
    <dbReference type="NCBI Taxonomy" id="300641"/>
    <lineage>
        <taxon>Eukaryota</taxon>
        <taxon>Metazoa</taxon>
        <taxon>Spiralia</taxon>
        <taxon>Lophotrochozoa</taxon>
        <taxon>Platyhelminthes</taxon>
        <taxon>Trematoda</taxon>
        <taxon>Digenea</taxon>
        <taxon>Plagiorchiida</taxon>
        <taxon>Pronocephalata</taxon>
        <taxon>Paramphistomoidea</taxon>
        <taxon>Paramphistomidae</taxon>
        <taxon>Calicophoron</taxon>
    </lineage>
</organism>
<dbReference type="InterPro" id="IPR047278">
    <property type="entry name" value="DEN5A/B"/>
</dbReference>
<feature type="domain" description="PLAT" evidence="7">
    <location>
        <begin position="1307"/>
        <end position="1414"/>
    </location>
</feature>
<dbReference type="GO" id="GO:0005085">
    <property type="term" value="F:guanyl-nucleotide exchange factor activity"/>
    <property type="evidence" value="ECO:0007669"/>
    <property type="project" value="InterPro"/>
</dbReference>
<dbReference type="Pfam" id="PF01477">
    <property type="entry name" value="PLAT"/>
    <property type="match status" value="1"/>
</dbReference>
<evidence type="ECO:0000313" key="10">
    <source>
        <dbReference type="EMBL" id="CAL5132477.1"/>
    </source>
</evidence>
<feature type="compositionally biased region" description="Polar residues" evidence="6">
    <location>
        <begin position="885"/>
        <end position="903"/>
    </location>
</feature>
<dbReference type="InterPro" id="IPR005113">
    <property type="entry name" value="uDENN_dom"/>
</dbReference>
<evidence type="ECO:0000259" key="7">
    <source>
        <dbReference type="PROSITE" id="PS50095"/>
    </source>
</evidence>
<dbReference type="InterPro" id="IPR001024">
    <property type="entry name" value="PLAT/LH2_dom"/>
</dbReference>
<keyword evidence="3" id="KW-0677">Repeat</keyword>
<dbReference type="GO" id="GO:0016020">
    <property type="term" value="C:membrane"/>
    <property type="evidence" value="ECO:0007669"/>
    <property type="project" value="UniProtKB-SubCell"/>
</dbReference>
<evidence type="ECO:0000256" key="5">
    <source>
        <dbReference type="PROSITE-ProRule" id="PRU00152"/>
    </source>
</evidence>
<feature type="region of interest" description="Disordered" evidence="6">
    <location>
        <begin position="1041"/>
        <end position="1074"/>
    </location>
</feature>
<evidence type="ECO:0000259" key="9">
    <source>
        <dbReference type="PROSITE" id="PS50826"/>
    </source>
</evidence>
<reference evidence="10" key="1">
    <citation type="submission" date="2024-06" db="EMBL/GenBank/DDBJ databases">
        <authorList>
            <person name="Liu X."/>
            <person name="Lenzi L."/>
            <person name="Haldenby T S."/>
            <person name="Uol C."/>
        </authorList>
    </citation>
    <scope>NUCLEOTIDE SEQUENCE</scope>
</reference>
<dbReference type="Gene3D" id="3.40.50.11500">
    <property type="match status" value="1"/>
</dbReference>
<evidence type="ECO:0000256" key="6">
    <source>
        <dbReference type="SAM" id="MobiDB-lite"/>
    </source>
</evidence>
<evidence type="ECO:0000313" key="11">
    <source>
        <dbReference type="Proteomes" id="UP001497525"/>
    </source>
</evidence>
<proteinExistence type="inferred from homology"/>
<feature type="domain" description="UDENN" evidence="8">
    <location>
        <begin position="28"/>
        <end position="634"/>
    </location>
</feature>
<dbReference type="InterPro" id="IPR036392">
    <property type="entry name" value="PLAT/LH2_dom_sf"/>
</dbReference>
<evidence type="ECO:0000256" key="1">
    <source>
        <dbReference type="ARBA" id="ARBA00004370"/>
    </source>
</evidence>
<dbReference type="EMBL" id="CAXLJL010000124">
    <property type="protein sequence ID" value="CAL5132477.1"/>
    <property type="molecule type" value="Genomic_DNA"/>
</dbReference>
<feature type="region of interest" description="Disordered" evidence="6">
    <location>
        <begin position="675"/>
        <end position="710"/>
    </location>
</feature>
<evidence type="ECO:0000256" key="4">
    <source>
        <dbReference type="ARBA" id="ARBA00023136"/>
    </source>
</evidence>
<dbReference type="PROSITE" id="PS50095">
    <property type="entry name" value="PLAT"/>
    <property type="match status" value="1"/>
</dbReference>
<dbReference type="Gene3D" id="2.60.60.20">
    <property type="entry name" value="PLAT/LH2 domain"/>
    <property type="match status" value="1"/>
</dbReference>
<dbReference type="Pfam" id="PF03456">
    <property type="entry name" value="uDENN"/>
    <property type="match status" value="1"/>
</dbReference>
<dbReference type="SMART" id="SM00800">
    <property type="entry name" value="uDENN"/>
    <property type="match status" value="1"/>
</dbReference>
<dbReference type="InterPro" id="IPR037213">
    <property type="entry name" value="Run_dom_sf"/>
</dbReference>
<feature type="domain" description="RUN" evidence="9">
    <location>
        <begin position="1494"/>
        <end position="1763"/>
    </location>
</feature>
<dbReference type="InterPro" id="IPR001194">
    <property type="entry name" value="cDENN_dom"/>
</dbReference>
<dbReference type="SMART" id="SM00799">
    <property type="entry name" value="DENN"/>
    <property type="match status" value="1"/>
</dbReference>
<comment type="caution">
    <text evidence="5">Lacks conserved residue(s) required for the propagation of feature annotation.</text>
</comment>
<gene>
    <name evidence="10" type="ORF">CDAUBV1_LOCUS5301</name>
</gene>
<feature type="region of interest" description="Disordered" evidence="6">
    <location>
        <begin position="885"/>
        <end position="908"/>
    </location>
</feature>
<dbReference type="SMART" id="SM00801">
    <property type="entry name" value="dDENN"/>
    <property type="match status" value="1"/>
</dbReference>
<dbReference type="SUPFAM" id="SSF140741">
    <property type="entry name" value="RUN domain-like"/>
    <property type="match status" value="3"/>
</dbReference>
<dbReference type="Gene3D" id="1.20.58.900">
    <property type="match status" value="3"/>
</dbReference>
<evidence type="ECO:0000256" key="3">
    <source>
        <dbReference type="ARBA" id="ARBA00022737"/>
    </source>
</evidence>
<evidence type="ECO:0000259" key="8">
    <source>
        <dbReference type="PROSITE" id="PS50211"/>
    </source>
</evidence>
<name>A0AAV2T4T7_CALDB</name>
<dbReference type="Pfam" id="PF03455">
    <property type="entry name" value="dDENN"/>
    <property type="match status" value="1"/>
</dbReference>
<dbReference type="InterPro" id="IPR043153">
    <property type="entry name" value="DENN_C"/>
</dbReference>
<dbReference type="GO" id="GO:0031267">
    <property type="term" value="F:small GTPase binding"/>
    <property type="evidence" value="ECO:0007669"/>
    <property type="project" value="InterPro"/>
</dbReference>
<dbReference type="PANTHER" id="PTHR46070:SF1">
    <property type="entry name" value="PINSTRIPE, ISOFORM A"/>
    <property type="match status" value="1"/>
</dbReference>
<comment type="similarity">
    <text evidence="2">Belongs to the RAB6IP1 family.</text>
</comment>
<evidence type="ECO:0008006" key="12">
    <source>
        <dbReference type="Google" id="ProtNLM"/>
    </source>
</evidence>
<dbReference type="InterPro" id="IPR037516">
    <property type="entry name" value="Tripartite_DENN"/>
</dbReference>
<dbReference type="Pfam" id="PF02141">
    <property type="entry name" value="DENN"/>
    <property type="match status" value="1"/>
</dbReference>
<dbReference type="PROSITE" id="PS50211">
    <property type="entry name" value="DENN"/>
    <property type="match status" value="1"/>
</dbReference>
<protein>
    <recommendedName>
        <fullName evidence="12">DENN domain-containing protein 5B</fullName>
    </recommendedName>
</protein>
<accession>A0AAV2T4T7</accession>
<dbReference type="SUPFAM" id="SSF49723">
    <property type="entry name" value="Lipase/lipooxygenase domain (PLAT/LH2 domain)"/>
    <property type="match status" value="1"/>
</dbReference>
<dbReference type="Pfam" id="PF02759">
    <property type="entry name" value="RUN"/>
    <property type="match status" value="2"/>
</dbReference>
<dbReference type="InterPro" id="IPR005112">
    <property type="entry name" value="dDENN_dom"/>
</dbReference>
<sequence>MSTRIVDYFYICGLDENVGLEVSGPDQLPSSEANRLPLELPYKCRILQHFPDYVPNSCFDAESTALVTMPNGLWIFTQRNPIFKRSPTPQRHTFIITREDGSRMHGLALVFPAEINSRSIKDAVLSRQKSIVSEYPCTSSPESEHSLLFGTNDLLFSMKAVGLLSRYPFVFGLFGWLEDLWATMFLSSSASKDNLEERIGELLYHSTLPDLGQSVAFDGPFRRHCGYFPAPTKEIPCLLDGCLGLPYTIELPLFEYSMYELLNLIHLEDLIQLLTCVLLEHRVVLLSQYYYRLMLVAECITCLLLPFTWSHVYAPILPLSLAHFVDAPVPYIMGIRQCVASTFGARDSDIQDTEFNSSYLSSRASHAHNHCVGCTPSVELASEANVCYVYIDAGRVVVPDEIPELPNSLHLKQQLMELITFASTAMITTDSQHFEEAFDQFGSSATRPIPPVPRPRPPTDQLGCSRCLSRVNPILCNAPMDAALESFAWSPRVVFDNSGSSNELSSSEEIPQHTLDDYFSSCARTARSILANPVYSKYIQLLHFNTAMRHIFLANFAQIFRDYEKFLVLDKAPVEGDSSGNKLALSSGLQAFDKVGFLSDQPETHLPFLSAFLETQMFASFLDCRMNSGPVLNETCSLSTITSHLSASTNLIVFHNFLSKTSNLKLDIDKESRGYARANERGGHNRRRPNSPETRLPPRPPPSSNSHMETVVYSDRSVDGATDERTVPLPDLLSSAHKISADQKKESPILNGFPSCFPNLAFTSVQSVFRGQDISPHPKDFPLGRFPILCRDKLAYQSARPAIIISHPHSTTSLPAMVKSSARLMSIVPVASALPNLVPGDHPSQQQLLPANSAPVTPPIPLKTESSCSRRQACVGFSSTPTKRSTLVATPSATDPPSNGQDAQDSKVPYSVRSLAHAHQFTSMQRSGMAQANWDFVDALLDECRHRTKRMVLKKMGQEAIELGHGDPTVSVVEENTLVSGLCDLLERIWSHGLNSKVGKSALWSHLLLYMECRQIESQQQLTDTETSSLTLDDARIQKSRDAISTASSTPYAPIKRPSLKSHNLAPDVPEGLPSIRNGSNSVLPNSVSPLNSNCSNVTPRIIVPVSKVDDTSVHTSLAAVRGTKMIQQLFGTGNVSAGATPTNTLQKGGFQIPGWHNFTSPRLGPATARKQQEHYILGKSLSRQQAPRTVVPGAHNVNTVLDLSVIFGPHVVEHSLVSDILTVQAIHGVKTDIGFARAFVRLALEKKLLSAHLTRLLMDVKLLRQLYSRYAFLRCEEEREQCLVHLLSLNAVDYYSFTRMLTQAELVYQIFICSGRKHGFPSTANAWIKVHGHLGSTQAIPIPHGRNLIEIRNPNLGLLSTVQLGHDNSGPNPKWYVEFVLIYSSVTNHLYMFPCCRWFGRGIDDDGLERVLVGEPIRLGNHDPHLIFTGISSDPAESVQKLPNRCHSPALVRRFMENRNLSAMAIHEQVASAINRLLKYFCKTGRQNVSSLAWLWCGDSGLIPSLQLVFNYGLRSSRLFQRRIYVWDYFERVASGFAMELGLKFSPQPPTSDVVEYSRGRRDSATFYPAHSLPRSSRSRASQLLSSFTPRLMRPSPSFSLGQQRDSSLESDPNIFHVERIQTVGGQLYAFSQPNSPAVSRLYPSPYGVASVNQMTDAPVFTPLSTVSVRDSAETFVRCVHAISAGSPALGKDGKFQRFMCRAIRDHLLTGWFAILPLSPITGQMYESKSFLLNHDVRQSIQGLLMSLDEFTISFEPALVGEV</sequence>
<comment type="caution">
    <text evidence="10">The sequence shown here is derived from an EMBL/GenBank/DDBJ whole genome shotgun (WGS) entry which is preliminary data.</text>
</comment>
<feature type="domain" description="RUN" evidence="9">
    <location>
        <begin position="973"/>
        <end position="1303"/>
    </location>
</feature>
<keyword evidence="4" id="KW-0472">Membrane</keyword>
<dbReference type="InterPro" id="IPR004012">
    <property type="entry name" value="Run_dom"/>
</dbReference>
<dbReference type="PANTHER" id="PTHR46070">
    <property type="entry name" value="PINSTRIPE, ISOFORM A"/>
    <property type="match status" value="1"/>
</dbReference>
<comment type="subcellular location">
    <subcellularLocation>
        <location evidence="1">Membrane</location>
    </subcellularLocation>
</comment>